<evidence type="ECO:0000313" key="2">
    <source>
        <dbReference type="Proteomes" id="UP000191933"/>
    </source>
</evidence>
<reference evidence="1 2" key="1">
    <citation type="submission" date="2016-01" db="EMBL/GenBank/DDBJ databases">
        <authorList>
            <person name="Regsiter A."/>
            <person name="william w."/>
        </authorList>
    </citation>
    <scope>NUCLEOTIDE SEQUENCE [LARGE SCALE GENOMIC DNA]</scope>
    <source>
        <strain evidence="1 2">CFBP 5494</strain>
    </source>
</reference>
<name>A0A9W5B470_9HYPH</name>
<keyword evidence="2" id="KW-1185">Reference proteome</keyword>
<protein>
    <submittedName>
        <fullName evidence="1">Uncharacterized protein</fullName>
    </submittedName>
</protein>
<dbReference type="Proteomes" id="UP000191933">
    <property type="component" value="Unassembled WGS sequence"/>
</dbReference>
<dbReference type="EMBL" id="FBVY01000032">
    <property type="protein sequence ID" value="CUW97137.1"/>
    <property type="molecule type" value="Genomic_DNA"/>
</dbReference>
<sequence>MPCTFPYPWAPSRPCDRTGQNQNPINAGDLTVRLWVSYQRFEKTLGTIPGIVQRPVQIIQSIPVSI</sequence>
<organism evidence="1 2">
    <name type="scientific">Agrobacterium genomosp. 2 str. CFBP 5494</name>
    <dbReference type="NCBI Taxonomy" id="1183436"/>
    <lineage>
        <taxon>Bacteria</taxon>
        <taxon>Pseudomonadati</taxon>
        <taxon>Pseudomonadota</taxon>
        <taxon>Alphaproteobacteria</taxon>
        <taxon>Hyphomicrobiales</taxon>
        <taxon>Rhizobiaceae</taxon>
        <taxon>Rhizobium/Agrobacterium group</taxon>
        <taxon>Agrobacterium</taxon>
        <taxon>Agrobacterium tumefaciens complex</taxon>
    </lineage>
</organism>
<proteinExistence type="predicted"/>
<comment type="caution">
    <text evidence="1">The sequence shown here is derived from an EMBL/GenBank/DDBJ whole genome shotgun (WGS) entry which is preliminary data.</text>
</comment>
<dbReference type="AlphaFoldDB" id="A0A9W5B470"/>
<gene>
    <name evidence="1" type="ORF">AGR2A_Lc30045</name>
</gene>
<evidence type="ECO:0000313" key="1">
    <source>
        <dbReference type="EMBL" id="CUW97137.1"/>
    </source>
</evidence>
<accession>A0A9W5B470</accession>